<dbReference type="Proteomes" id="UP000006727">
    <property type="component" value="Chromosome 19"/>
</dbReference>
<accession>A0A2K1IX46</accession>
<keyword evidence="3" id="KW-1185">Reference proteome</keyword>
<evidence type="ECO:0000313" key="3">
    <source>
        <dbReference type="Proteomes" id="UP000006727"/>
    </source>
</evidence>
<gene>
    <name evidence="1" type="ORF">PHYPA_023665</name>
</gene>
<reference evidence="1 3" key="2">
    <citation type="journal article" date="2018" name="Plant J.">
        <title>The Physcomitrella patens chromosome-scale assembly reveals moss genome structure and evolution.</title>
        <authorList>
            <person name="Lang D."/>
            <person name="Ullrich K.K."/>
            <person name="Murat F."/>
            <person name="Fuchs J."/>
            <person name="Jenkins J."/>
            <person name="Haas F.B."/>
            <person name="Piednoel M."/>
            <person name="Gundlach H."/>
            <person name="Van Bel M."/>
            <person name="Meyberg R."/>
            <person name="Vives C."/>
            <person name="Morata J."/>
            <person name="Symeonidi A."/>
            <person name="Hiss M."/>
            <person name="Muchero W."/>
            <person name="Kamisugi Y."/>
            <person name="Saleh O."/>
            <person name="Blanc G."/>
            <person name="Decker E.L."/>
            <person name="van Gessel N."/>
            <person name="Grimwood J."/>
            <person name="Hayes R.D."/>
            <person name="Graham S.W."/>
            <person name="Gunter L.E."/>
            <person name="McDaniel S.F."/>
            <person name="Hoernstein S.N.W."/>
            <person name="Larsson A."/>
            <person name="Li F.W."/>
            <person name="Perroud P.F."/>
            <person name="Phillips J."/>
            <person name="Ranjan P."/>
            <person name="Rokshar D.S."/>
            <person name="Rothfels C.J."/>
            <person name="Schneider L."/>
            <person name="Shu S."/>
            <person name="Stevenson D.W."/>
            <person name="Thummler F."/>
            <person name="Tillich M."/>
            <person name="Villarreal Aguilar J.C."/>
            <person name="Widiez T."/>
            <person name="Wong G.K."/>
            <person name="Wymore A."/>
            <person name="Zhang Y."/>
            <person name="Zimmer A.D."/>
            <person name="Quatrano R.S."/>
            <person name="Mayer K.F.X."/>
            <person name="Goodstein D."/>
            <person name="Casacuberta J.M."/>
            <person name="Vandepoele K."/>
            <person name="Reski R."/>
            <person name="Cuming A.C."/>
            <person name="Tuskan G.A."/>
            <person name="Maumus F."/>
            <person name="Salse J."/>
            <person name="Schmutz J."/>
            <person name="Rensing S.A."/>
        </authorList>
    </citation>
    <scope>NUCLEOTIDE SEQUENCE [LARGE SCALE GENOMIC DNA]</scope>
    <source>
        <strain evidence="2 3">cv. Gransden 2004</strain>
    </source>
</reference>
<organism evidence="1">
    <name type="scientific">Physcomitrium patens</name>
    <name type="common">Spreading-leaved earth moss</name>
    <name type="synonym">Physcomitrella patens</name>
    <dbReference type="NCBI Taxonomy" id="3218"/>
    <lineage>
        <taxon>Eukaryota</taxon>
        <taxon>Viridiplantae</taxon>
        <taxon>Streptophyta</taxon>
        <taxon>Embryophyta</taxon>
        <taxon>Bryophyta</taxon>
        <taxon>Bryophytina</taxon>
        <taxon>Bryopsida</taxon>
        <taxon>Funariidae</taxon>
        <taxon>Funariales</taxon>
        <taxon>Funariaceae</taxon>
        <taxon>Physcomitrium</taxon>
    </lineage>
</organism>
<name>A0A2K1IX46_PHYPA</name>
<evidence type="ECO:0000313" key="1">
    <source>
        <dbReference type="EMBL" id="PNR33849.1"/>
    </source>
</evidence>
<dbReference type="EnsemblPlants" id="Pp3c19_4199V3.1">
    <property type="protein sequence ID" value="PAC:32940122.CDS.1"/>
    <property type="gene ID" value="Pp3c19_4199"/>
</dbReference>
<sequence length="75" mass="8265">MCDTTSTLAPDWQCIAKWAVSATHEIHVVRALNLNPSPPVLQIYLCPPQPCSSDRTMLLETDYVLLAGLLGWQLG</sequence>
<reference evidence="1 3" key="1">
    <citation type="journal article" date="2008" name="Science">
        <title>The Physcomitrella genome reveals evolutionary insights into the conquest of land by plants.</title>
        <authorList>
            <person name="Rensing S."/>
            <person name="Lang D."/>
            <person name="Zimmer A."/>
            <person name="Terry A."/>
            <person name="Salamov A."/>
            <person name="Shapiro H."/>
            <person name="Nishiyama T."/>
            <person name="Perroud P.-F."/>
            <person name="Lindquist E."/>
            <person name="Kamisugi Y."/>
            <person name="Tanahashi T."/>
            <person name="Sakakibara K."/>
            <person name="Fujita T."/>
            <person name="Oishi K."/>
            <person name="Shin-I T."/>
            <person name="Kuroki Y."/>
            <person name="Toyoda A."/>
            <person name="Suzuki Y."/>
            <person name="Hashimoto A."/>
            <person name="Yamaguchi K."/>
            <person name="Sugano A."/>
            <person name="Kohara Y."/>
            <person name="Fujiyama A."/>
            <person name="Anterola A."/>
            <person name="Aoki S."/>
            <person name="Ashton N."/>
            <person name="Barbazuk W.B."/>
            <person name="Barker E."/>
            <person name="Bennetzen J."/>
            <person name="Bezanilla M."/>
            <person name="Blankenship R."/>
            <person name="Cho S.H."/>
            <person name="Dutcher S."/>
            <person name="Estelle M."/>
            <person name="Fawcett J.A."/>
            <person name="Gundlach H."/>
            <person name="Hanada K."/>
            <person name="Heyl A."/>
            <person name="Hicks K.A."/>
            <person name="Hugh J."/>
            <person name="Lohr M."/>
            <person name="Mayer K."/>
            <person name="Melkozernov A."/>
            <person name="Murata T."/>
            <person name="Nelson D."/>
            <person name="Pils B."/>
            <person name="Prigge M."/>
            <person name="Reiss B."/>
            <person name="Renner T."/>
            <person name="Rombauts S."/>
            <person name="Rushton P."/>
            <person name="Sanderfoot A."/>
            <person name="Schween G."/>
            <person name="Shiu S.-H."/>
            <person name="Stueber K."/>
            <person name="Theodoulou F.L."/>
            <person name="Tu H."/>
            <person name="Van de Peer Y."/>
            <person name="Verrier P.J."/>
            <person name="Waters E."/>
            <person name="Wood A."/>
            <person name="Yang L."/>
            <person name="Cove D."/>
            <person name="Cuming A."/>
            <person name="Hasebe M."/>
            <person name="Lucas S."/>
            <person name="Mishler D.B."/>
            <person name="Reski R."/>
            <person name="Grigoriev I."/>
            <person name="Quatrano R.S."/>
            <person name="Boore J.L."/>
        </authorList>
    </citation>
    <scope>NUCLEOTIDE SEQUENCE [LARGE SCALE GENOMIC DNA]</scope>
    <source>
        <strain evidence="2 3">cv. Gransden 2004</strain>
    </source>
</reference>
<proteinExistence type="predicted"/>
<evidence type="ECO:0000313" key="2">
    <source>
        <dbReference type="EnsemblPlants" id="PAC:32940122.CDS.1"/>
    </source>
</evidence>
<reference evidence="2" key="3">
    <citation type="submission" date="2020-12" db="UniProtKB">
        <authorList>
            <consortium name="EnsemblPlants"/>
        </authorList>
    </citation>
    <scope>IDENTIFICATION</scope>
</reference>
<protein>
    <submittedName>
        <fullName evidence="1 2">Uncharacterized protein</fullName>
    </submittedName>
</protein>
<dbReference type="AlphaFoldDB" id="A0A2K1IX46"/>
<dbReference type="Gramene" id="Pp3c19_4199V3.1">
    <property type="protein sequence ID" value="PAC:32940122.CDS.1"/>
    <property type="gene ID" value="Pp3c19_4199"/>
</dbReference>
<dbReference type="InParanoid" id="A0A2K1IX46"/>
<dbReference type="EMBL" id="ABEU02000019">
    <property type="protein sequence ID" value="PNR33849.1"/>
    <property type="molecule type" value="Genomic_DNA"/>
</dbReference>